<comment type="caution">
    <text evidence="3">The sequence shown here is derived from an EMBL/GenBank/DDBJ whole genome shotgun (WGS) entry which is preliminary data.</text>
</comment>
<dbReference type="Proteomes" id="UP000748752">
    <property type="component" value="Unassembled WGS sequence"/>
</dbReference>
<accession>A0ABS1CNG2</accession>
<feature type="compositionally biased region" description="Low complexity" evidence="1">
    <location>
        <begin position="147"/>
        <end position="157"/>
    </location>
</feature>
<feature type="domain" description="EF-hand" evidence="2">
    <location>
        <begin position="124"/>
        <end position="144"/>
    </location>
</feature>
<dbReference type="InterPro" id="IPR018247">
    <property type="entry name" value="EF_Hand_1_Ca_BS"/>
</dbReference>
<dbReference type="Pfam" id="PF13202">
    <property type="entry name" value="EF-hand_5"/>
    <property type="match status" value="2"/>
</dbReference>
<keyword evidence="4" id="KW-1185">Reference proteome</keyword>
<evidence type="ECO:0000313" key="4">
    <source>
        <dbReference type="Proteomes" id="UP000748752"/>
    </source>
</evidence>
<reference evidence="3 4" key="1">
    <citation type="journal article" date="2020" name="Microorganisms">
        <title>Osmotic Adaptation and Compatible Solute Biosynthesis of Phototrophic Bacteria as Revealed from Genome Analyses.</title>
        <authorList>
            <person name="Imhoff J.F."/>
            <person name="Rahn T."/>
            <person name="Kunzel S."/>
            <person name="Keller A."/>
            <person name="Neulinger S.C."/>
        </authorList>
    </citation>
    <scope>NUCLEOTIDE SEQUENCE [LARGE SCALE GENOMIC DNA]</scope>
    <source>
        <strain evidence="3 4">DSM 6210</strain>
    </source>
</reference>
<sequence length="176" mass="18819">MPRETPHRRIAKPSSLATARRRFIKRRHRRCQMAHKHGLIHRNPLTSVLLAGGLALLASAGALAQPGWGDGQTGGGRGPVPFAAMDGNGDGSISAEEHASFRAERMAANAQAGRLLRNAGQARQFADLDADGDGRLTQSEMAQFRSQRMAQRASQRGGLRGGSGSGRCGGPRYRGW</sequence>
<protein>
    <recommendedName>
        <fullName evidence="2">EF-hand domain-containing protein</fullName>
    </recommendedName>
</protein>
<dbReference type="SUPFAM" id="SSF47473">
    <property type="entry name" value="EF-hand"/>
    <property type="match status" value="1"/>
</dbReference>
<dbReference type="Gene3D" id="1.10.238.10">
    <property type="entry name" value="EF-hand"/>
    <property type="match status" value="1"/>
</dbReference>
<feature type="compositionally biased region" description="Gly residues" evidence="1">
    <location>
        <begin position="158"/>
        <end position="169"/>
    </location>
</feature>
<dbReference type="PROSITE" id="PS00018">
    <property type="entry name" value="EF_HAND_1"/>
    <property type="match status" value="1"/>
</dbReference>
<gene>
    <name evidence="3" type="ORF">CKO31_22590</name>
</gene>
<evidence type="ECO:0000256" key="1">
    <source>
        <dbReference type="SAM" id="MobiDB-lite"/>
    </source>
</evidence>
<proteinExistence type="predicted"/>
<dbReference type="EMBL" id="NRRV01000088">
    <property type="protein sequence ID" value="MBK1633484.1"/>
    <property type="molecule type" value="Genomic_DNA"/>
</dbReference>
<dbReference type="InterPro" id="IPR002048">
    <property type="entry name" value="EF_hand_dom"/>
</dbReference>
<name>A0ABS1CNG2_9GAMM</name>
<organism evidence="3 4">
    <name type="scientific">Thiohalocapsa halophila</name>
    <dbReference type="NCBI Taxonomy" id="69359"/>
    <lineage>
        <taxon>Bacteria</taxon>
        <taxon>Pseudomonadati</taxon>
        <taxon>Pseudomonadota</taxon>
        <taxon>Gammaproteobacteria</taxon>
        <taxon>Chromatiales</taxon>
        <taxon>Chromatiaceae</taxon>
        <taxon>Thiohalocapsa</taxon>
    </lineage>
</organism>
<evidence type="ECO:0000259" key="2">
    <source>
        <dbReference type="Pfam" id="PF13202"/>
    </source>
</evidence>
<dbReference type="InterPro" id="IPR011992">
    <property type="entry name" value="EF-hand-dom_pair"/>
</dbReference>
<feature type="region of interest" description="Disordered" evidence="1">
    <location>
        <begin position="147"/>
        <end position="176"/>
    </location>
</feature>
<evidence type="ECO:0000313" key="3">
    <source>
        <dbReference type="EMBL" id="MBK1633484.1"/>
    </source>
</evidence>
<feature type="domain" description="EF-hand" evidence="2">
    <location>
        <begin position="82"/>
        <end position="97"/>
    </location>
</feature>